<evidence type="ECO:0000313" key="10">
    <source>
        <dbReference type="EMBL" id="MBB5916839.1"/>
    </source>
</evidence>
<dbReference type="Gene3D" id="1.10.630.10">
    <property type="entry name" value="Cytochrome P450"/>
    <property type="match status" value="1"/>
</dbReference>
<dbReference type="RefSeq" id="WP_063709984.1">
    <property type="nucleotide sequence ID" value="NZ_JACHIT010000002.1"/>
</dbReference>
<dbReference type="PROSITE" id="PS00086">
    <property type="entry name" value="CYTOCHROME_P450"/>
    <property type="match status" value="1"/>
</dbReference>
<keyword evidence="7 8" id="KW-0503">Monooxygenase</keyword>
<dbReference type="InterPro" id="IPR017972">
    <property type="entry name" value="Cyt_P450_CS"/>
</dbReference>
<protein>
    <submittedName>
        <fullName evidence="10">Cytochrome P450</fullName>
    </submittedName>
</protein>
<dbReference type="GO" id="GO:0004497">
    <property type="term" value="F:monooxygenase activity"/>
    <property type="evidence" value="ECO:0007669"/>
    <property type="project" value="UniProtKB-KW"/>
</dbReference>
<dbReference type="EMBL" id="JACHIT010000002">
    <property type="protein sequence ID" value="MBB5916839.1"/>
    <property type="molecule type" value="Genomic_DNA"/>
</dbReference>
<keyword evidence="11" id="KW-1185">Reference proteome</keyword>
<evidence type="ECO:0000256" key="1">
    <source>
        <dbReference type="ARBA" id="ARBA00001971"/>
    </source>
</evidence>
<dbReference type="InterPro" id="IPR001128">
    <property type="entry name" value="Cyt_P450"/>
</dbReference>
<proteinExistence type="inferred from homology"/>
<dbReference type="InterPro" id="IPR002397">
    <property type="entry name" value="Cyt_P450_B"/>
</dbReference>
<keyword evidence="6 8" id="KW-0408">Iron</keyword>
<evidence type="ECO:0000256" key="8">
    <source>
        <dbReference type="RuleBase" id="RU000461"/>
    </source>
</evidence>
<dbReference type="PANTHER" id="PTHR46696:SF1">
    <property type="entry name" value="CYTOCHROME P450 YJIB-RELATED"/>
    <property type="match status" value="1"/>
</dbReference>
<dbReference type="GO" id="GO:0005506">
    <property type="term" value="F:iron ion binding"/>
    <property type="evidence" value="ECO:0007669"/>
    <property type="project" value="InterPro"/>
</dbReference>
<evidence type="ECO:0000256" key="5">
    <source>
        <dbReference type="ARBA" id="ARBA00023002"/>
    </source>
</evidence>
<dbReference type="InterPro" id="IPR036396">
    <property type="entry name" value="Cyt_P450_sf"/>
</dbReference>
<feature type="compositionally biased region" description="Basic and acidic residues" evidence="9">
    <location>
        <begin position="410"/>
        <end position="425"/>
    </location>
</feature>
<evidence type="ECO:0000256" key="9">
    <source>
        <dbReference type="SAM" id="MobiDB-lite"/>
    </source>
</evidence>
<dbReference type="GO" id="GO:0016705">
    <property type="term" value="F:oxidoreductase activity, acting on paired donors, with incorporation or reduction of molecular oxygen"/>
    <property type="evidence" value="ECO:0007669"/>
    <property type="project" value="InterPro"/>
</dbReference>
<comment type="cofactor">
    <cofactor evidence="1">
        <name>heme</name>
        <dbReference type="ChEBI" id="CHEBI:30413"/>
    </cofactor>
</comment>
<sequence>MATDRLILDPTGADIHGELARLRELGPALEVDLPDGVPAWLVTDHGMVRRLLTDPKVSKDPRDWPALQRGEIPTGWVMFPWVRVRNMLTTSRHDHARLRKALAPAFTERRTKALKSRIMQITDEVLDALPATSEDGIVDLRAGFARPLPIRVISELMGVPADLAGPLCVHADGVLDTTATPLQLEDHFAAMMAVTAEIIDRKRADPGEDLTTVLLTAADGTAPQLSQAELIDTLMLVVSAGHETTVNLLDHAAVRLLTDAQLRADVLAGEVLWAHLVEEMLRFEPPLANMPLRFALADLDLGDGLVIPAGSAIVLSFAAANHDPQVYGDTAEVFDPGREPKSHLAFGYGTHHCLGAPLARLEARVALPALFATYPDLRLAVDPAELVQVPSCVLNGHRRIPVTLTGGTADDTRAESITRPDRDQTTSEGSPCP</sequence>
<comment type="similarity">
    <text evidence="2 8">Belongs to the cytochrome P450 family.</text>
</comment>
<dbReference type="Pfam" id="PF00067">
    <property type="entry name" value="p450"/>
    <property type="match status" value="1"/>
</dbReference>
<dbReference type="Proteomes" id="UP000540412">
    <property type="component" value="Unassembled WGS sequence"/>
</dbReference>
<organism evidence="10 11">
    <name type="scientific">Nocardia transvalensis</name>
    <dbReference type="NCBI Taxonomy" id="37333"/>
    <lineage>
        <taxon>Bacteria</taxon>
        <taxon>Bacillati</taxon>
        <taxon>Actinomycetota</taxon>
        <taxon>Actinomycetes</taxon>
        <taxon>Mycobacteriales</taxon>
        <taxon>Nocardiaceae</taxon>
        <taxon>Nocardia</taxon>
    </lineage>
</organism>
<evidence type="ECO:0000313" key="11">
    <source>
        <dbReference type="Proteomes" id="UP000540412"/>
    </source>
</evidence>
<dbReference type="GO" id="GO:0020037">
    <property type="term" value="F:heme binding"/>
    <property type="evidence" value="ECO:0007669"/>
    <property type="project" value="InterPro"/>
</dbReference>
<evidence type="ECO:0000256" key="7">
    <source>
        <dbReference type="ARBA" id="ARBA00023033"/>
    </source>
</evidence>
<comment type="caution">
    <text evidence="10">The sequence shown here is derived from an EMBL/GenBank/DDBJ whole genome shotgun (WGS) entry which is preliminary data.</text>
</comment>
<keyword evidence="3 8" id="KW-0349">Heme</keyword>
<dbReference type="PRINTS" id="PR00359">
    <property type="entry name" value="BP450"/>
</dbReference>
<keyword evidence="5 8" id="KW-0560">Oxidoreductase</keyword>
<dbReference type="PRINTS" id="PR00385">
    <property type="entry name" value="P450"/>
</dbReference>
<dbReference type="AlphaFoldDB" id="A0A7W9PIK8"/>
<keyword evidence="4 8" id="KW-0479">Metal-binding</keyword>
<evidence type="ECO:0000256" key="2">
    <source>
        <dbReference type="ARBA" id="ARBA00010617"/>
    </source>
</evidence>
<feature type="region of interest" description="Disordered" evidence="9">
    <location>
        <begin position="405"/>
        <end position="433"/>
    </location>
</feature>
<dbReference type="SUPFAM" id="SSF48264">
    <property type="entry name" value="Cytochrome P450"/>
    <property type="match status" value="1"/>
</dbReference>
<dbReference type="PANTHER" id="PTHR46696">
    <property type="entry name" value="P450, PUTATIVE (EUROFUNG)-RELATED"/>
    <property type="match status" value="1"/>
</dbReference>
<gene>
    <name evidence="10" type="ORF">BJY24_005751</name>
</gene>
<reference evidence="10 11" key="1">
    <citation type="submission" date="2020-08" db="EMBL/GenBank/DDBJ databases">
        <title>Sequencing the genomes of 1000 actinobacteria strains.</title>
        <authorList>
            <person name="Klenk H.-P."/>
        </authorList>
    </citation>
    <scope>NUCLEOTIDE SEQUENCE [LARGE SCALE GENOMIC DNA]</scope>
    <source>
        <strain evidence="10 11">DSM 43582</strain>
    </source>
</reference>
<evidence type="ECO:0000256" key="3">
    <source>
        <dbReference type="ARBA" id="ARBA00022617"/>
    </source>
</evidence>
<accession>A0A7W9PIK8</accession>
<name>A0A7W9PIK8_9NOCA</name>
<dbReference type="FunFam" id="1.10.630.10:FF:000018">
    <property type="entry name" value="Cytochrome P450 monooxygenase"/>
    <property type="match status" value="1"/>
</dbReference>
<dbReference type="CDD" id="cd11029">
    <property type="entry name" value="CYP107-like"/>
    <property type="match status" value="1"/>
</dbReference>
<evidence type="ECO:0000256" key="4">
    <source>
        <dbReference type="ARBA" id="ARBA00022723"/>
    </source>
</evidence>
<evidence type="ECO:0000256" key="6">
    <source>
        <dbReference type="ARBA" id="ARBA00023004"/>
    </source>
</evidence>